<dbReference type="EMBL" id="CP064791">
    <property type="protein sequence ID" value="QSG15610.1"/>
    <property type="molecule type" value="Genomic_DNA"/>
</dbReference>
<evidence type="ECO:0000256" key="1">
    <source>
        <dbReference type="SAM" id="MobiDB-lite"/>
    </source>
</evidence>
<organism evidence="2 3">
    <name type="scientific">Halapricum desulfuricans</name>
    <dbReference type="NCBI Taxonomy" id="2841257"/>
    <lineage>
        <taxon>Archaea</taxon>
        <taxon>Methanobacteriati</taxon>
        <taxon>Methanobacteriota</taxon>
        <taxon>Stenosarchaea group</taxon>
        <taxon>Halobacteria</taxon>
        <taxon>Halobacteriales</taxon>
        <taxon>Haloarculaceae</taxon>
        <taxon>Halapricum</taxon>
    </lineage>
</organism>
<dbReference type="Gene3D" id="2.60.120.260">
    <property type="entry name" value="Galactose-binding domain-like"/>
    <property type="match status" value="1"/>
</dbReference>
<protein>
    <submittedName>
        <fullName evidence="2">Uncharacterized protein</fullName>
    </submittedName>
</protein>
<sequence>MKRRHFLAGTAVTAALVAGCSGSDASPAESDDPTDTPGSDPTTEPPTTEPPTTEPMTLANGSFESELDGWTIGKDLPEKPGEEDEKVDSSVELTGEQASDGESALRIFIDGSADDGTVWVQQEVDLSEVSTLAVDGYSEQNSFNTVLQVATYTGPVPEDGLVETDFDREHSLWDHEGWKSYEYDVSHDGTGLVAVGLNIIWETGAVGILDNVRLE</sequence>
<evidence type="ECO:0000313" key="3">
    <source>
        <dbReference type="Proteomes" id="UP000663292"/>
    </source>
</evidence>
<dbReference type="PROSITE" id="PS51257">
    <property type="entry name" value="PROKAR_LIPOPROTEIN"/>
    <property type="match status" value="1"/>
</dbReference>
<dbReference type="RefSeq" id="WP_229120873.1">
    <property type="nucleotide sequence ID" value="NZ_CP064791.1"/>
</dbReference>
<reference evidence="2 3" key="1">
    <citation type="submission" date="2020-11" db="EMBL/GenBank/DDBJ databases">
        <title>Carbohydrate-dependent, anaerobic sulfur respiration: A novel catabolism in halophilic archaea.</title>
        <authorList>
            <person name="Sorokin D.Y."/>
            <person name="Messina E."/>
            <person name="Smedile F."/>
            <person name="La Cono V."/>
            <person name="Hallsworth J.E."/>
            <person name="Yakimov M.M."/>
        </authorList>
    </citation>
    <scope>NUCLEOTIDE SEQUENCE [LARGE SCALE GENOMIC DNA]</scope>
    <source>
        <strain evidence="2 3">HSR-Est</strain>
    </source>
</reference>
<dbReference type="AlphaFoldDB" id="A0A897NM74"/>
<dbReference type="GeneID" id="68858728"/>
<proteinExistence type="predicted"/>
<accession>A0A897NM74</accession>
<dbReference type="Proteomes" id="UP000663292">
    <property type="component" value="Chromosome"/>
</dbReference>
<keyword evidence="3" id="KW-1185">Reference proteome</keyword>
<name>A0A897NM74_9EURY</name>
<feature type="compositionally biased region" description="Pro residues" evidence="1">
    <location>
        <begin position="43"/>
        <end position="53"/>
    </location>
</feature>
<evidence type="ECO:0000313" key="2">
    <source>
        <dbReference type="EMBL" id="QSG15610.1"/>
    </source>
</evidence>
<gene>
    <name evidence="2" type="ORF">HSEST_2094</name>
</gene>
<feature type="region of interest" description="Disordered" evidence="1">
    <location>
        <begin position="21"/>
        <end position="99"/>
    </location>
</feature>